<dbReference type="GO" id="GO:0005886">
    <property type="term" value="C:plasma membrane"/>
    <property type="evidence" value="ECO:0007669"/>
    <property type="project" value="UniProtKB-SubCell"/>
</dbReference>
<comment type="subcellular location">
    <subcellularLocation>
        <location evidence="1">Cell membrane</location>
        <topology evidence="1">Multi-pass membrane protein</topology>
    </subcellularLocation>
</comment>
<dbReference type="Gene3D" id="1.20.1250.20">
    <property type="entry name" value="MFS general substrate transporter like domains"/>
    <property type="match status" value="1"/>
</dbReference>
<reference evidence="8 9" key="1">
    <citation type="submission" date="2018-05" db="EMBL/GenBank/DDBJ databases">
        <title>Evolution of GPA BGCs.</title>
        <authorList>
            <person name="Waglechner N."/>
            <person name="Wright G.D."/>
        </authorList>
    </citation>
    <scope>NUCLEOTIDE SEQUENCE [LARGE SCALE GENOMIC DNA]</scope>
    <source>
        <strain evidence="8 9">A82846</strain>
    </source>
</reference>
<keyword evidence="2" id="KW-0813">Transport</keyword>
<feature type="transmembrane region" description="Helical" evidence="7">
    <location>
        <begin position="173"/>
        <end position="197"/>
    </location>
</feature>
<dbReference type="PRINTS" id="PR01988">
    <property type="entry name" value="EXPORTERBACE"/>
</dbReference>
<evidence type="ECO:0000256" key="6">
    <source>
        <dbReference type="ARBA" id="ARBA00023136"/>
    </source>
</evidence>
<feature type="transmembrane region" description="Helical" evidence="7">
    <location>
        <begin position="59"/>
        <end position="81"/>
    </location>
</feature>
<feature type="transmembrane region" description="Helical" evidence="7">
    <location>
        <begin position="320"/>
        <end position="342"/>
    </location>
</feature>
<dbReference type="SUPFAM" id="SSF103473">
    <property type="entry name" value="MFS general substrate transporter"/>
    <property type="match status" value="1"/>
</dbReference>
<evidence type="ECO:0000256" key="2">
    <source>
        <dbReference type="ARBA" id="ARBA00022448"/>
    </source>
</evidence>
<keyword evidence="5 7" id="KW-1133">Transmembrane helix</keyword>
<dbReference type="RefSeq" id="WP_051794268.1">
    <property type="nucleotide sequence ID" value="NZ_QHKI01000006.1"/>
</dbReference>
<evidence type="ECO:0000256" key="5">
    <source>
        <dbReference type="ARBA" id="ARBA00022989"/>
    </source>
</evidence>
<feature type="transmembrane region" description="Helical" evidence="7">
    <location>
        <begin position="102"/>
        <end position="123"/>
    </location>
</feature>
<evidence type="ECO:0000256" key="3">
    <source>
        <dbReference type="ARBA" id="ARBA00022475"/>
    </source>
</evidence>
<keyword evidence="6 7" id="KW-0472">Membrane</keyword>
<dbReference type="GO" id="GO:0022857">
    <property type="term" value="F:transmembrane transporter activity"/>
    <property type="evidence" value="ECO:0007669"/>
    <property type="project" value="InterPro"/>
</dbReference>
<name>A0A428ZHQ2_KIBAR</name>
<feature type="transmembrane region" description="Helical" evidence="7">
    <location>
        <begin position="235"/>
        <end position="258"/>
    </location>
</feature>
<feature type="transmembrane region" description="Helical" evidence="7">
    <location>
        <begin position="264"/>
        <end position="285"/>
    </location>
</feature>
<evidence type="ECO:0000313" key="8">
    <source>
        <dbReference type="EMBL" id="RSM87501.1"/>
    </source>
</evidence>
<accession>A0A428ZHQ2</accession>
<organism evidence="8 9">
    <name type="scientific">Kibdelosporangium aridum</name>
    <dbReference type="NCBI Taxonomy" id="2030"/>
    <lineage>
        <taxon>Bacteria</taxon>
        <taxon>Bacillati</taxon>
        <taxon>Actinomycetota</taxon>
        <taxon>Actinomycetes</taxon>
        <taxon>Pseudonocardiales</taxon>
        <taxon>Pseudonocardiaceae</taxon>
        <taxon>Kibdelosporangium</taxon>
    </lineage>
</organism>
<comment type="caution">
    <text evidence="8">The sequence shown here is derived from an EMBL/GenBank/DDBJ whole genome shotgun (WGS) entry which is preliminary data.</text>
</comment>
<keyword evidence="4 7" id="KW-0812">Transmembrane</keyword>
<keyword evidence="3" id="KW-1003">Cell membrane</keyword>
<dbReference type="Pfam" id="PF07690">
    <property type="entry name" value="MFS_1"/>
    <property type="match status" value="1"/>
</dbReference>
<dbReference type="PANTHER" id="PTHR43266">
    <property type="entry name" value="MACROLIDE-EFFLUX PROTEIN"/>
    <property type="match status" value="1"/>
</dbReference>
<dbReference type="InterPro" id="IPR011701">
    <property type="entry name" value="MFS"/>
</dbReference>
<dbReference type="InterPro" id="IPR022324">
    <property type="entry name" value="Bacilysin_exporter_BacE_put"/>
</dbReference>
<dbReference type="Proteomes" id="UP000287547">
    <property type="component" value="Unassembled WGS sequence"/>
</dbReference>
<dbReference type="InterPro" id="IPR036259">
    <property type="entry name" value="MFS_trans_sf"/>
</dbReference>
<dbReference type="EMBL" id="QHKI01000006">
    <property type="protein sequence ID" value="RSM87501.1"/>
    <property type="molecule type" value="Genomic_DNA"/>
</dbReference>
<dbReference type="CDD" id="cd06173">
    <property type="entry name" value="MFS_MefA_like"/>
    <property type="match status" value="1"/>
</dbReference>
<feature type="transmembrane region" description="Helical" evidence="7">
    <location>
        <begin position="297"/>
        <end position="314"/>
    </location>
</feature>
<evidence type="ECO:0000256" key="7">
    <source>
        <dbReference type="SAM" id="Phobius"/>
    </source>
</evidence>
<dbReference type="PANTHER" id="PTHR43266:SF2">
    <property type="entry name" value="MAJOR FACILITATOR SUPERFAMILY (MFS) PROFILE DOMAIN-CONTAINING PROTEIN"/>
    <property type="match status" value="1"/>
</dbReference>
<dbReference type="OrthoDB" id="3227279at2"/>
<gene>
    <name evidence="8" type="ORF">DMH04_10805</name>
</gene>
<evidence type="ECO:0000256" key="1">
    <source>
        <dbReference type="ARBA" id="ARBA00004651"/>
    </source>
</evidence>
<feature type="transmembrane region" description="Helical" evidence="7">
    <location>
        <begin position="354"/>
        <end position="377"/>
    </location>
</feature>
<evidence type="ECO:0000256" key="4">
    <source>
        <dbReference type="ARBA" id="ARBA00022692"/>
    </source>
</evidence>
<dbReference type="AlphaFoldDB" id="A0A428ZHQ2"/>
<feature type="transmembrane region" description="Helical" evidence="7">
    <location>
        <begin position="383"/>
        <end position="404"/>
    </location>
</feature>
<evidence type="ECO:0000313" key="9">
    <source>
        <dbReference type="Proteomes" id="UP000287547"/>
    </source>
</evidence>
<protein>
    <submittedName>
        <fullName evidence="8">MFS transporter</fullName>
    </submittedName>
</protein>
<sequence>MRGDREQGVTSAPERVGYREALANREFRALFLGRSLSTAGDYLARAALMIAVYERTQSAGLMAVTFGLTTIPDLLGGPLLAGLADRYPRRTVMICSDVGRAVLLLGMAIPGMPLAGLWLLLIATRLLDTPFNGAHTATISVVLTGESFVTATSMNLQVAHLGYALGYGLSGVMVGWIGIGGVLVLNAATFLGSAALIRFGVRLRPATAAETDAGQWFVSLRSAVGFVVRHRRLRVLILFPLLIAIAPICVTLAVPYAAQFGADVAAAGVLMAANCTGIVVGLWAYSRWVKPTSRSRLMAPLMVLTCVPFVAFVLQPGIWAGAALFAVSGAALCFWIPLGAEYTQSAPDSRRGQLAGLLFTFMRVTQGITVVLFGVLAESFAPSSVIIGTGLAGLVLCAFLLAAWRVATSSTRSEQPA</sequence>
<proteinExistence type="predicted"/>